<protein>
    <submittedName>
        <fullName evidence="1">Uncharacterized protein</fullName>
    </submittedName>
</protein>
<organism evidence="1 2">
    <name type="scientific">Amblyomma americanum</name>
    <name type="common">Lone star tick</name>
    <dbReference type="NCBI Taxonomy" id="6943"/>
    <lineage>
        <taxon>Eukaryota</taxon>
        <taxon>Metazoa</taxon>
        <taxon>Ecdysozoa</taxon>
        <taxon>Arthropoda</taxon>
        <taxon>Chelicerata</taxon>
        <taxon>Arachnida</taxon>
        <taxon>Acari</taxon>
        <taxon>Parasitiformes</taxon>
        <taxon>Ixodida</taxon>
        <taxon>Ixodoidea</taxon>
        <taxon>Ixodidae</taxon>
        <taxon>Amblyomminae</taxon>
        <taxon>Amblyomma</taxon>
    </lineage>
</organism>
<dbReference type="PANTHER" id="PTHR10974">
    <property type="entry name" value="FI08016P-RELATED"/>
    <property type="match status" value="1"/>
</dbReference>
<dbReference type="Proteomes" id="UP001321473">
    <property type="component" value="Unassembled WGS sequence"/>
</dbReference>
<gene>
    <name evidence="1" type="ORF">V5799_020305</name>
</gene>
<dbReference type="PANTHER" id="PTHR10974:SF1">
    <property type="entry name" value="FI08016P-RELATED"/>
    <property type="match status" value="1"/>
</dbReference>
<proteinExistence type="predicted"/>
<evidence type="ECO:0000313" key="1">
    <source>
        <dbReference type="EMBL" id="KAK8778353.1"/>
    </source>
</evidence>
<reference evidence="1 2" key="1">
    <citation type="journal article" date="2023" name="Arcadia Sci">
        <title>De novo assembly of a long-read Amblyomma americanum tick genome.</title>
        <authorList>
            <person name="Chou S."/>
            <person name="Poskanzer K.E."/>
            <person name="Rollins M."/>
            <person name="Thuy-Boun P.S."/>
        </authorList>
    </citation>
    <scope>NUCLEOTIDE SEQUENCE [LARGE SCALE GENOMIC DNA]</scope>
    <source>
        <strain evidence="1">F_SG_1</strain>
        <tissue evidence="1">Salivary glands</tissue>
    </source>
</reference>
<keyword evidence="2" id="KW-1185">Reference proteome</keyword>
<dbReference type="InterPro" id="IPR004245">
    <property type="entry name" value="DUF229"/>
</dbReference>
<comment type="caution">
    <text evidence="1">The sequence shown here is derived from an EMBL/GenBank/DDBJ whole genome shotgun (WGS) entry which is preliminary data.</text>
</comment>
<name>A0AAQ4EV48_AMBAM</name>
<dbReference type="Pfam" id="PF02995">
    <property type="entry name" value="DUF229"/>
    <property type="match status" value="1"/>
</dbReference>
<dbReference type="AlphaFoldDB" id="A0AAQ4EV48"/>
<accession>A0AAQ4EV48</accession>
<dbReference type="GO" id="GO:0005615">
    <property type="term" value="C:extracellular space"/>
    <property type="evidence" value="ECO:0007669"/>
    <property type="project" value="TreeGrafter"/>
</dbReference>
<dbReference type="EMBL" id="JARKHS020010851">
    <property type="protein sequence ID" value="KAK8778353.1"/>
    <property type="molecule type" value="Genomic_DNA"/>
</dbReference>
<evidence type="ECO:0000313" key="2">
    <source>
        <dbReference type="Proteomes" id="UP001321473"/>
    </source>
</evidence>
<sequence length="179" mass="20127">MSVVHLEVNQYRLVTGYDFHATLLSPVDLPSLQRTRRTRKGLSILGVVPPQRTCADAILPGHFCACLDPRKPMDNSAQAEEVGQFCLAYINEQAEAHFPRLCQWRSLTDVDGLEILGGDVAGKVMFRLKLAAVPAAHFKTYGTIGSARQRIEIVQWLDTCSNGTKCLRENCWQYFWVCK</sequence>